<dbReference type="InterPro" id="IPR035897">
    <property type="entry name" value="Toll_tir_struct_dom_sf"/>
</dbReference>
<dbReference type="GO" id="GO:0004674">
    <property type="term" value="F:protein serine/threonine kinase activity"/>
    <property type="evidence" value="ECO:0007669"/>
    <property type="project" value="UniProtKB-EC"/>
</dbReference>
<reference evidence="5" key="1">
    <citation type="submission" date="2018-02" db="EMBL/GenBank/DDBJ databases">
        <authorList>
            <person name="Seth-Smith MB H."/>
            <person name="Seth-Smith H."/>
        </authorList>
    </citation>
    <scope>NUCLEOTIDE SEQUENCE [LARGE SCALE GENOMIC DNA]</scope>
</reference>
<dbReference type="OrthoDB" id="4737208at2"/>
<dbReference type="Pfam" id="PF13676">
    <property type="entry name" value="TIR_2"/>
    <property type="match status" value="1"/>
</dbReference>
<proteinExistence type="predicted"/>
<protein>
    <submittedName>
        <fullName evidence="4">Serine/threonine-protein kinase PknH</fullName>
        <ecNumber evidence="4">2.7.11.1</ecNumber>
    </submittedName>
</protein>
<evidence type="ECO:0000259" key="3">
    <source>
        <dbReference type="PROSITE" id="PS50104"/>
    </source>
</evidence>
<keyword evidence="2" id="KW-0812">Transmembrane</keyword>
<feature type="region of interest" description="Disordered" evidence="1">
    <location>
        <begin position="305"/>
        <end position="324"/>
    </location>
</feature>
<feature type="domain" description="TIR" evidence="3">
    <location>
        <begin position="1"/>
        <end position="123"/>
    </location>
</feature>
<feature type="compositionally biased region" description="Low complexity" evidence="1">
    <location>
        <begin position="305"/>
        <end position="323"/>
    </location>
</feature>
<evidence type="ECO:0000313" key="5">
    <source>
        <dbReference type="Proteomes" id="UP000269998"/>
    </source>
</evidence>
<dbReference type="AlphaFoldDB" id="A0A447GJH4"/>
<keyword evidence="2" id="KW-1133">Transmembrane helix</keyword>
<dbReference type="Gene3D" id="3.40.50.10140">
    <property type="entry name" value="Toll/interleukin-1 receptor homology (TIR) domain"/>
    <property type="match status" value="1"/>
</dbReference>
<dbReference type="RefSeq" id="WP_158018303.1">
    <property type="nucleotide sequence ID" value="NZ_CBCSKE010000008.1"/>
</dbReference>
<dbReference type="PROSITE" id="PS50104">
    <property type="entry name" value="TIR"/>
    <property type="match status" value="1"/>
</dbReference>
<evidence type="ECO:0000256" key="2">
    <source>
        <dbReference type="SAM" id="Phobius"/>
    </source>
</evidence>
<feature type="region of interest" description="Disordered" evidence="1">
    <location>
        <begin position="224"/>
        <end position="275"/>
    </location>
</feature>
<sequence length="508" mass="53095">MGLFISYSSQDRPLIEALTAALRRGRQQVWFDEELGGGEAWWSMILEQIRAADVFIVALSNHWLESKPCQAEFRYAQALNRPILPVRVGPVDSVRVNPVAALQIVEYENPTVDTSIQLISAVHALQAAPKPLPSPLPEEPPVPFAYLMRLSSTLTENELSPQQQTILLAELKSGLADDGGDPSARRDLAQLLSMLRNRHDVTYRIRSEIDELLASLEQQKSPSVAAAGARPAAAAPAAVPPPGPPAPASPQPTSANRVSSGAASAQRGAKTGGRPSHRLIVIGGAALAVIVAIVVVVMLVTQGAGKKSSAKPSGSTSSAGTPAHTDLTLLGADEIGSILGDPNMVTVGRVEQLRAAQGTLSQPECAGTFEALDESAYQGSGTTLVHGEILHTAGQDPPHRVVEGVATFGSSEKARAFVETSAAKWGTCAGQTVTFTGPNKSTEWAVGDVSGAAPKISQVRTLADGSNRTCQHALSAVSDMVIDVQACGLNVADAAVRIAEQVAARGTK</sequence>
<gene>
    <name evidence="4" type="primary">pknH_7</name>
    <name evidence="4" type="ORF">MB901379_04264</name>
</gene>
<dbReference type="EC" id="2.7.11.1" evidence="4"/>
<organism evidence="4 5">
    <name type="scientific">Mycobacterium basiliense</name>
    <dbReference type="NCBI Taxonomy" id="2094119"/>
    <lineage>
        <taxon>Bacteria</taxon>
        <taxon>Bacillati</taxon>
        <taxon>Actinomycetota</taxon>
        <taxon>Actinomycetes</taxon>
        <taxon>Mycobacteriales</taxon>
        <taxon>Mycobacteriaceae</taxon>
        <taxon>Mycobacterium</taxon>
    </lineage>
</organism>
<feature type="transmembrane region" description="Helical" evidence="2">
    <location>
        <begin position="279"/>
        <end position="301"/>
    </location>
</feature>
<accession>A0A447GJH4</accession>
<keyword evidence="2" id="KW-0472">Membrane</keyword>
<dbReference type="GO" id="GO:0007165">
    <property type="term" value="P:signal transduction"/>
    <property type="evidence" value="ECO:0007669"/>
    <property type="project" value="InterPro"/>
</dbReference>
<evidence type="ECO:0000256" key="1">
    <source>
        <dbReference type="SAM" id="MobiDB-lite"/>
    </source>
</evidence>
<dbReference type="InterPro" id="IPR026954">
    <property type="entry name" value="PknH-like_Extracell"/>
</dbReference>
<keyword evidence="4" id="KW-0418">Kinase</keyword>
<dbReference type="InterPro" id="IPR038232">
    <property type="entry name" value="PknH-like_Extracell_sf"/>
</dbReference>
<dbReference type="Proteomes" id="UP000269998">
    <property type="component" value="Chromosome"/>
</dbReference>
<dbReference type="Gene3D" id="3.40.1000.70">
    <property type="entry name" value="PknH-like extracellular domain"/>
    <property type="match status" value="1"/>
</dbReference>
<dbReference type="InterPro" id="IPR000157">
    <property type="entry name" value="TIR_dom"/>
</dbReference>
<dbReference type="SUPFAM" id="SSF52200">
    <property type="entry name" value="Toll/Interleukin receptor TIR domain"/>
    <property type="match status" value="1"/>
</dbReference>
<evidence type="ECO:0000313" key="4">
    <source>
        <dbReference type="EMBL" id="VDM90657.1"/>
    </source>
</evidence>
<dbReference type="KEGG" id="mbai:MB901379_04264"/>
<feature type="compositionally biased region" description="Low complexity" evidence="1">
    <location>
        <begin position="224"/>
        <end position="237"/>
    </location>
</feature>
<dbReference type="Pfam" id="PF14032">
    <property type="entry name" value="PknH_C"/>
    <property type="match status" value="1"/>
</dbReference>
<feature type="compositionally biased region" description="Pro residues" evidence="1">
    <location>
        <begin position="238"/>
        <end position="250"/>
    </location>
</feature>
<keyword evidence="5" id="KW-1185">Reference proteome</keyword>
<dbReference type="EMBL" id="LR130759">
    <property type="protein sequence ID" value="VDM90657.1"/>
    <property type="molecule type" value="Genomic_DNA"/>
</dbReference>
<name>A0A447GJH4_9MYCO</name>
<keyword evidence="4" id="KW-0808">Transferase</keyword>